<sequence length="51" mass="5935">FKEVVIFIPENDPYELMDSNSWSRLNGEIWIGDKRLGDILLEEGLAILKEK</sequence>
<dbReference type="AlphaFoldDB" id="A0A382QDN8"/>
<evidence type="ECO:0000313" key="1">
    <source>
        <dbReference type="EMBL" id="SVC82712.1"/>
    </source>
</evidence>
<name>A0A382QDN8_9ZZZZ</name>
<reference evidence="1" key="1">
    <citation type="submission" date="2018-05" db="EMBL/GenBank/DDBJ databases">
        <authorList>
            <person name="Lanie J.A."/>
            <person name="Ng W.-L."/>
            <person name="Kazmierczak K.M."/>
            <person name="Andrzejewski T.M."/>
            <person name="Davidsen T.M."/>
            <person name="Wayne K.J."/>
            <person name="Tettelin H."/>
            <person name="Glass J.I."/>
            <person name="Rusch D."/>
            <person name="Podicherti R."/>
            <person name="Tsui H.-C.T."/>
            <person name="Winkler M.E."/>
        </authorList>
    </citation>
    <scope>NUCLEOTIDE SEQUENCE</scope>
</reference>
<dbReference type="EMBL" id="UINC01113240">
    <property type="protein sequence ID" value="SVC82712.1"/>
    <property type="molecule type" value="Genomic_DNA"/>
</dbReference>
<gene>
    <name evidence="1" type="ORF">METZ01_LOCUS335566</name>
</gene>
<accession>A0A382QDN8</accession>
<protein>
    <submittedName>
        <fullName evidence="1">Uncharacterized protein</fullName>
    </submittedName>
</protein>
<proteinExistence type="predicted"/>
<organism evidence="1">
    <name type="scientific">marine metagenome</name>
    <dbReference type="NCBI Taxonomy" id="408172"/>
    <lineage>
        <taxon>unclassified sequences</taxon>
        <taxon>metagenomes</taxon>
        <taxon>ecological metagenomes</taxon>
    </lineage>
</organism>
<feature type="non-terminal residue" evidence="1">
    <location>
        <position position="1"/>
    </location>
</feature>